<dbReference type="EMBL" id="CM042043">
    <property type="protein sequence ID" value="KAI3693918.1"/>
    <property type="molecule type" value="Genomic_DNA"/>
</dbReference>
<reference evidence="2" key="1">
    <citation type="journal article" date="2022" name="Mol. Ecol. Resour.">
        <title>The genomes of chicory, endive, great burdock and yacon provide insights into Asteraceae palaeo-polyploidization history and plant inulin production.</title>
        <authorList>
            <person name="Fan W."/>
            <person name="Wang S."/>
            <person name="Wang H."/>
            <person name="Wang A."/>
            <person name="Jiang F."/>
            <person name="Liu H."/>
            <person name="Zhao H."/>
            <person name="Xu D."/>
            <person name="Zhang Y."/>
        </authorList>
    </citation>
    <scope>NUCLEOTIDE SEQUENCE [LARGE SCALE GENOMIC DNA]</scope>
    <source>
        <strain evidence="2">cv. Yunnan</strain>
    </source>
</reference>
<proteinExistence type="predicted"/>
<sequence>MDLPHRTLLRTPPPTEKMVQETMLHARSVQRLDMQHRDATSGLRHLTSNSGQGSDPGWMIPRTFNSIGFGSGPPDQFLDIFIMT</sequence>
<gene>
    <name evidence="1" type="ORF">L1987_76873</name>
</gene>
<name>A0ACB8Z9A2_9ASTR</name>
<organism evidence="1 2">
    <name type="scientific">Smallanthus sonchifolius</name>
    <dbReference type="NCBI Taxonomy" id="185202"/>
    <lineage>
        <taxon>Eukaryota</taxon>
        <taxon>Viridiplantae</taxon>
        <taxon>Streptophyta</taxon>
        <taxon>Embryophyta</taxon>
        <taxon>Tracheophyta</taxon>
        <taxon>Spermatophyta</taxon>
        <taxon>Magnoliopsida</taxon>
        <taxon>eudicotyledons</taxon>
        <taxon>Gunneridae</taxon>
        <taxon>Pentapetalae</taxon>
        <taxon>asterids</taxon>
        <taxon>campanulids</taxon>
        <taxon>Asterales</taxon>
        <taxon>Asteraceae</taxon>
        <taxon>Asteroideae</taxon>
        <taxon>Heliantheae alliance</taxon>
        <taxon>Millerieae</taxon>
        <taxon>Smallanthus</taxon>
    </lineage>
</organism>
<reference evidence="1 2" key="2">
    <citation type="journal article" date="2022" name="Mol. Ecol. Resour.">
        <title>The genomes of chicory, endive, great burdock and yacon provide insights into Asteraceae paleo-polyploidization history and plant inulin production.</title>
        <authorList>
            <person name="Fan W."/>
            <person name="Wang S."/>
            <person name="Wang H."/>
            <person name="Wang A."/>
            <person name="Jiang F."/>
            <person name="Liu H."/>
            <person name="Zhao H."/>
            <person name="Xu D."/>
            <person name="Zhang Y."/>
        </authorList>
    </citation>
    <scope>NUCLEOTIDE SEQUENCE [LARGE SCALE GENOMIC DNA]</scope>
    <source>
        <strain evidence="2">cv. Yunnan</strain>
        <tissue evidence="1">Leaves</tissue>
    </source>
</reference>
<comment type="caution">
    <text evidence="1">The sequence shown here is derived from an EMBL/GenBank/DDBJ whole genome shotgun (WGS) entry which is preliminary data.</text>
</comment>
<evidence type="ECO:0000313" key="1">
    <source>
        <dbReference type="EMBL" id="KAI3693918.1"/>
    </source>
</evidence>
<dbReference type="Proteomes" id="UP001056120">
    <property type="component" value="Linkage Group LG26"/>
</dbReference>
<evidence type="ECO:0000313" key="2">
    <source>
        <dbReference type="Proteomes" id="UP001056120"/>
    </source>
</evidence>
<keyword evidence="2" id="KW-1185">Reference proteome</keyword>
<protein>
    <submittedName>
        <fullName evidence="1">Uncharacterized protein</fullName>
    </submittedName>
</protein>
<accession>A0ACB8Z9A2</accession>